<protein>
    <submittedName>
        <fullName evidence="3">Uncharacterized protein</fullName>
    </submittedName>
</protein>
<sequence length="654" mass="72785">MKTVYIFTIIVFSNCIKAQFEDDQNYWGSSETKLSGFEAKDEATKQHNFFSSHHDNLHHINDAENNLNLYQRRFDDGFEKANNIGINTEADIASAFARRRLESESKLIGLNGDNMRSDGSIVSGVQSNSNETQKKSSSTDYNIFDAKSAVKYQTVSSIPTLKLPIPTTLKPTSDQIVKYKDITILIIDENNKIHNKLSVPILNTSHIIIKAFSNNLITDLQPGSIASNEKYLQREPAVTSKELETTNRAALGKLTYTTTNSQALDHSWLFTTTQFPSINTTKLDSIDSKIKNSQHFIPVNTHRNEVVQRTGELNPNLRTTVLKTNENRTEHTSYTTDNSVGGITSGVRSFLEQQTLISSIYLNQKPINGTVIKKYEIKELDPQSSIEPTVLKMSKSISEESTSAITHTSKRYTANSTSATKHTGNYVDSTTGNLNFFSPTETPKETTLKNNSPSEEQGLQLSLKPAVLEIIENTDHNKNMSSKNHFVNVYVPTIEFTQTKNKSNEQYKALDGGKMELLRIDSSTKNETITSRPAKNSVHEIESSTPTGKSWITTNEGLGLSKINYILSQVVSVGSKITTPSISSETLKPLSKQIFKHNPSMPKSLEEDTNALINILLGQQNQSIVAAYSNTDNNKTTTEHLPSSKQTVAIKEIQ</sequence>
<dbReference type="Proteomes" id="UP000291343">
    <property type="component" value="Unassembled WGS sequence"/>
</dbReference>
<dbReference type="AlphaFoldDB" id="A0A482WL75"/>
<dbReference type="OrthoDB" id="10509508at2759"/>
<dbReference type="InParanoid" id="A0A482WL75"/>
<dbReference type="EMBL" id="QKKF02032163">
    <property type="protein sequence ID" value="RZF34269.1"/>
    <property type="molecule type" value="Genomic_DNA"/>
</dbReference>
<feature type="compositionally biased region" description="Polar residues" evidence="1">
    <location>
        <begin position="123"/>
        <end position="138"/>
    </location>
</feature>
<feature type="region of interest" description="Disordered" evidence="1">
    <location>
        <begin position="119"/>
        <end position="138"/>
    </location>
</feature>
<evidence type="ECO:0000256" key="2">
    <source>
        <dbReference type="SAM" id="SignalP"/>
    </source>
</evidence>
<keyword evidence="4" id="KW-1185">Reference proteome</keyword>
<accession>A0A482WL75</accession>
<evidence type="ECO:0000256" key="1">
    <source>
        <dbReference type="SAM" id="MobiDB-lite"/>
    </source>
</evidence>
<feature type="chain" id="PRO_5019750379" evidence="2">
    <location>
        <begin position="19"/>
        <end position="654"/>
    </location>
</feature>
<reference evidence="3 4" key="1">
    <citation type="journal article" date="2017" name="Gigascience">
        <title>Genome sequence of the small brown planthopper, Laodelphax striatellus.</title>
        <authorList>
            <person name="Zhu J."/>
            <person name="Jiang F."/>
            <person name="Wang X."/>
            <person name="Yang P."/>
            <person name="Bao Y."/>
            <person name="Zhao W."/>
            <person name="Wang W."/>
            <person name="Lu H."/>
            <person name="Wang Q."/>
            <person name="Cui N."/>
            <person name="Li J."/>
            <person name="Chen X."/>
            <person name="Luo L."/>
            <person name="Yu J."/>
            <person name="Kang L."/>
            <person name="Cui F."/>
        </authorList>
    </citation>
    <scope>NUCLEOTIDE SEQUENCE [LARGE SCALE GENOMIC DNA]</scope>
    <source>
        <strain evidence="3">Lst14</strain>
    </source>
</reference>
<feature type="signal peptide" evidence="2">
    <location>
        <begin position="1"/>
        <end position="18"/>
    </location>
</feature>
<proteinExistence type="predicted"/>
<evidence type="ECO:0000313" key="4">
    <source>
        <dbReference type="Proteomes" id="UP000291343"/>
    </source>
</evidence>
<comment type="caution">
    <text evidence="3">The sequence shown here is derived from an EMBL/GenBank/DDBJ whole genome shotgun (WGS) entry which is preliminary data.</text>
</comment>
<name>A0A482WL75_LAOST</name>
<organism evidence="3 4">
    <name type="scientific">Laodelphax striatellus</name>
    <name type="common">Small brown planthopper</name>
    <name type="synonym">Delphax striatella</name>
    <dbReference type="NCBI Taxonomy" id="195883"/>
    <lineage>
        <taxon>Eukaryota</taxon>
        <taxon>Metazoa</taxon>
        <taxon>Ecdysozoa</taxon>
        <taxon>Arthropoda</taxon>
        <taxon>Hexapoda</taxon>
        <taxon>Insecta</taxon>
        <taxon>Pterygota</taxon>
        <taxon>Neoptera</taxon>
        <taxon>Paraneoptera</taxon>
        <taxon>Hemiptera</taxon>
        <taxon>Auchenorrhyncha</taxon>
        <taxon>Fulgoroidea</taxon>
        <taxon>Delphacidae</taxon>
        <taxon>Criomorphinae</taxon>
        <taxon>Laodelphax</taxon>
    </lineage>
</organism>
<keyword evidence="2" id="KW-0732">Signal</keyword>
<gene>
    <name evidence="3" type="ORF">LSTR_LSTR010243</name>
</gene>
<evidence type="ECO:0000313" key="3">
    <source>
        <dbReference type="EMBL" id="RZF34269.1"/>
    </source>
</evidence>